<evidence type="ECO:0000313" key="2">
    <source>
        <dbReference type="Proteomes" id="UP001358193"/>
    </source>
</evidence>
<keyword evidence="2" id="KW-1185">Reference proteome</keyword>
<evidence type="ECO:0000313" key="1">
    <source>
        <dbReference type="EMBL" id="WQJ53455.1"/>
    </source>
</evidence>
<sequence>MSINKFEKYRAVDNHYLNVPYKYILDYNGSNMNPKYKVFSRDEAFEQWGKENPDDYNKWISGCPNDVDAQIEYEKIGKKINAYFDALEQANNLKNRNKTLCIVDFFGKNKALVAWRNNKTYKMGMTRLCKIIHKKQGRYLLYKGHEIFIDQSNGWVF</sequence>
<proteinExistence type="predicted"/>
<name>A0ABZ0Z5K1_9CAUD</name>
<dbReference type="Proteomes" id="UP001358193">
    <property type="component" value="Segment"/>
</dbReference>
<organism evidence="1 2">
    <name type="scientific">phage Lak_Megaphage_Sonny</name>
    <dbReference type="NCBI Taxonomy" id="3109229"/>
    <lineage>
        <taxon>Viruses</taxon>
        <taxon>Duplodnaviria</taxon>
        <taxon>Heunggongvirae</taxon>
        <taxon>Uroviricota</taxon>
        <taxon>Caudoviricetes</taxon>
        <taxon>Caudoviricetes code 15 clade</taxon>
    </lineage>
</organism>
<reference evidence="1 2" key="1">
    <citation type="submission" date="2023-11" db="EMBL/GenBank/DDBJ databases">
        <authorList>
            <person name="Cook R."/>
            <person name="Crisci M."/>
            <person name="Pye H."/>
            <person name="Adriaenssens E."/>
            <person name="Santini J."/>
        </authorList>
    </citation>
    <scope>NUCLEOTIDE SEQUENCE [LARGE SCALE GENOMIC DNA]</scope>
    <source>
        <strain evidence="1">Lak_Megaphage_Sonny</strain>
    </source>
</reference>
<protein>
    <submittedName>
        <fullName evidence="1">Uncharacterized protein</fullName>
    </submittedName>
</protein>
<dbReference type="EMBL" id="OR769223">
    <property type="protein sequence ID" value="WQJ53455.1"/>
    <property type="molecule type" value="Genomic_DNA"/>
</dbReference>
<accession>A0ABZ0Z5K1</accession>